<protein>
    <submittedName>
        <fullName evidence="9">Chloroplast envelope membrane protein</fullName>
    </submittedName>
</protein>
<dbReference type="GO" id="GO:1902600">
    <property type="term" value="P:proton transmembrane transport"/>
    <property type="evidence" value="ECO:0007669"/>
    <property type="project" value="UniProtKB-KW"/>
</dbReference>
<dbReference type="PANTHER" id="PTHR33650:SF2">
    <property type="entry name" value="CHLOROPLAST ENVELOPE MEMBRANE PROTEIN"/>
    <property type="match status" value="1"/>
</dbReference>
<dbReference type="PANTHER" id="PTHR33650">
    <property type="entry name" value="CHLOROPLAST ENVELOPE MEMBRANE PROTEIN-RELATED"/>
    <property type="match status" value="1"/>
</dbReference>
<evidence type="ECO:0000256" key="6">
    <source>
        <dbReference type="ARBA" id="ARBA00023065"/>
    </source>
</evidence>
<accession>A0A3T0IB24</accession>
<dbReference type="EMBL" id="MK089531">
    <property type="protein sequence ID" value="AZU95871.1"/>
    <property type="molecule type" value="Genomic_DNA"/>
</dbReference>
<dbReference type="InterPro" id="IPR004282">
    <property type="entry name" value="CemA"/>
</dbReference>
<evidence type="ECO:0000313" key="9">
    <source>
        <dbReference type="EMBL" id="AZU95871.1"/>
    </source>
</evidence>
<evidence type="ECO:0000256" key="5">
    <source>
        <dbReference type="ARBA" id="ARBA00022989"/>
    </source>
</evidence>
<keyword evidence="2" id="KW-0813">Transport</keyword>
<keyword evidence="4" id="KW-0375">Hydrogen ion transport</keyword>
<sequence length="457" mass="51199">MKKWTSENESKTQILARRKYGVALTKLGSYQRVARLRLSNSLRRSLDRAYQVTKQTRNIYKYLPTEKVPLLRHPRSRRAILSYMSTEVSRSVSIVYRSVLRRRISIYPLNTANKFGSTSSLEAVSSKSAVGDDVKQVYRRLARIEATTKDSDNRKWAPRSPMPAADPLGGVFHCAEPQRVNSPAEFVAHHDGSAFATAATGSPTTAHRFRAELGRSSAAALQASIRMAESRRRRAQPTGIGLCFITCVIPISFPGRGLKPWIDHWWNTYQSGVPLEYGDKLASGRPREVEELPWSYGVSSIPAGYRPRNQCLVNMKYEGTIRLVEMRNEDSIQAILHSSMGLVYSVILSASLIPDEERPAFINTRAREFVRSSSDTVKALLTLSLTDPRIGFHPPHGRGIIIDTLSGHLGFAPNKYVTSRLASTFPVIPDTAFKYWIPCHLNRISPPIAATYHTTNE</sequence>
<keyword evidence="6" id="KW-0406">Ion transport</keyword>
<evidence type="ECO:0000256" key="1">
    <source>
        <dbReference type="ARBA" id="ARBA00004141"/>
    </source>
</evidence>
<dbReference type="RefSeq" id="YP_009555754.1">
    <property type="nucleotide sequence ID" value="NC_040927.1"/>
</dbReference>
<geneLocation type="plastid" evidence="9"/>
<comment type="subcellular location">
    <subcellularLocation>
        <location evidence="1">Membrane</location>
        <topology evidence="1">Multi-pass membrane protein</topology>
    </subcellularLocation>
</comment>
<gene>
    <name evidence="9" type="primary">cemA</name>
</gene>
<evidence type="ECO:0000256" key="4">
    <source>
        <dbReference type="ARBA" id="ARBA00022781"/>
    </source>
</evidence>
<organism evidence="9">
    <name type="scientific">Selaginella lepidophylla</name>
    <name type="common">Resurrection plant</name>
    <name type="synonym">Lycopodium lepidophyllum</name>
    <dbReference type="NCBI Taxonomy" id="59777"/>
    <lineage>
        <taxon>Eukaryota</taxon>
        <taxon>Viridiplantae</taxon>
        <taxon>Streptophyta</taxon>
        <taxon>Embryophyta</taxon>
        <taxon>Tracheophyta</taxon>
        <taxon>Lycopodiopsida</taxon>
        <taxon>Selaginellales</taxon>
        <taxon>Selaginellaceae</taxon>
        <taxon>Selaginella</taxon>
    </lineage>
</organism>
<keyword evidence="9" id="KW-0934">Plastid</keyword>
<keyword evidence="7" id="KW-0472">Membrane</keyword>
<reference evidence="9" key="1">
    <citation type="journal article" date="2018" name="New Phytol.">
        <title>Lycophyte plastid genomics: extreme variation in GC, gene and intron content and multiple inversions between a direct and inverted orientation of the rRNA repeat.</title>
        <authorList>
            <person name="Mower J.P."/>
            <person name="Ma P.F."/>
            <person name="Grewe F."/>
            <person name="Taylor A."/>
            <person name="Michael T.P."/>
            <person name="VanBuren R."/>
            <person name="Qiu Y.L."/>
        </authorList>
    </citation>
    <scope>NUCLEOTIDE SEQUENCE</scope>
</reference>
<name>A0A3T0IB24_SELLP</name>
<evidence type="ECO:0000256" key="8">
    <source>
        <dbReference type="ARBA" id="ARBA00043980"/>
    </source>
</evidence>
<dbReference type="AlphaFoldDB" id="A0A3T0IB24"/>
<evidence type="ECO:0000256" key="2">
    <source>
        <dbReference type="ARBA" id="ARBA00022448"/>
    </source>
</evidence>
<comment type="similarity">
    <text evidence="8">Belongs to the CemA family.</text>
</comment>
<keyword evidence="3" id="KW-0812">Transmembrane</keyword>
<proteinExistence type="inferred from homology"/>
<evidence type="ECO:0000256" key="3">
    <source>
        <dbReference type="ARBA" id="ARBA00022692"/>
    </source>
</evidence>
<dbReference type="GO" id="GO:0016020">
    <property type="term" value="C:membrane"/>
    <property type="evidence" value="ECO:0007669"/>
    <property type="project" value="UniProtKB-SubCell"/>
</dbReference>
<dbReference type="Pfam" id="PF03040">
    <property type="entry name" value="CemA"/>
    <property type="match status" value="1"/>
</dbReference>
<evidence type="ECO:0000256" key="7">
    <source>
        <dbReference type="ARBA" id="ARBA00023136"/>
    </source>
</evidence>
<dbReference type="GeneID" id="39329472"/>
<keyword evidence="5" id="KW-1133">Transmembrane helix</keyword>